<keyword evidence="1" id="KW-0597">Phosphoprotein</keyword>
<reference evidence="3" key="1">
    <citation type="submission" date="2020-05" db="EMBL/GenBank/DDBJ databases">
        <authorList>
            <person name="Chiriac C."/>
            <person name="Salcher M."/>
            <person name="Ghai R."/>
            <person name="Kavagutti S V."/>
        </authorList>
    </citation>
    <scope>NUCLEOTIDE SEQUENCE</scope>
</reference>
<name>A0A6J6YDE5_9ZZZZ</name>
<dbReference type="Pfam" id="PF01878">
    <property type="entry name" value="EVE"/>
    <property type="match status" value="1"/>
</dbReference>
<organism evidence="3">
    <name type="scientific">freshwater metagenome</name>
    <dbReference type="NCBI Taxonomy" id="449393"/>
    <lineage>
        <taxon>unclassified sequences</taxon>
        <taxon>metagenomes</taxon>
        <taxon>ecological metagenomes</taxon>
    </lineage>
</organism>
<dbReference type="CDD" id="cd21133">
    <property type="entry name" value="EVE"/>
    <property type="match status" value="1"/>
</dbReference>
<evidence type="ECO:0000256" key="1">
    <source>
        <dbReference type="ARBA" id="ARBA00022553"/>
    </source>
</evidence>
<protein>
    <submittedName>
        <fullName evidence="3">Unannotated protein</fullName>
    </submittedName>
</protein>
<dbReference type="AlphaFoldDB" id="A0A6J6YDE5"/>
<dbReference type="InterPro" id="IPR002740">
    <property type="entry name" value="EVE_domain"/>
</dbReference>
<evidence type="ECO:0000313" key="3">
    <source>
        <dbReference type="EMBL" id="CAB4807440.1"/>
    </source>
</evidence>
<dbReference type="GO" id="GO:0005634">
    <property type="term" value="C:nucleus"/>
    <property type="evidence" value="ECO:0007669"/>
    <property type="project" value="TreeGrafter"/>
</dbReference>
<accession>A0A6J6YDE5</accession>
<dbReference type="PANTHER" id="PTHR14087">
    <property type="entry name" value="THYMOCYTE NUCLEAR PROTEIN 1"/>
    <property type="match status" value="1"/>
</dbReference>
<evidence type="ECO:0000259" key="2">
    <source>
        <dbReference type="Pfam" id="PF01878"/>
    </source>
</evidence>
<feature type="domain" description="EVE" evidence="2">
    <location>
        <begin position="1"/>
        <end position="143"/>
    </location>
</feature>
<proteinExistence type="predicted"/>
<gene>
    <name evidence="3" type="ORF">UFOPK3001_01333</name>
</gene>
<dbReference type="EMBL" id="CAFAAJ010000079">
    <property type="protein sequence ID" value="CAB4807440.1"/>
    <property type="molecule type" value="Genomic_DNA"/>
</dbReference>
<dbReference type="InterPro" id="IPR052181">
    <property type="entry name" value="5hmC_binding"/>
</dbReference>
<dbReference type="InterPro" id="IPR015947">
    <property type="entry name" value="PUA-like_sf"/>
</dbReference>
<dbReference type="PANTHER" id="PTHR14087:SF7">
    <property type="entry name" value="THYMOCYTE NUCLEAR PROTEIN 1"/>
    <property type="match status" value="1"/>
</dbReference>
<sequence length="147" mass="16563">MKSEPNAYSIDDLKRDKKTMWDGVRNYQARNFMRSMAIGDQILFYHSNCDVPGVVGLAKVVRLAYVDPTQFDPSDKHYDPASKPEDPRWSLVDIGFVKKFKRTVSLTELKARAAELGDFALTRTGNRLSVMSVTQAQFDLVVSLAVS</sequence>
<dbReference type="SUPFAM" id="SSF88697">
    <property type="entry name" value="PUA domain-like"/>
    <property type="match status" value="1"/>
</dbReference>
<dbReference type="FunFam" id="3.10.590.10:FF:000003">
    <property type="entry name" value="Thymocyte nuclear protein 1"/>
    <property type="match status" value="1"/>
</dbReference>
<dbReference type="InterPro" id="IPR047197">
    <property type="entry name" value="THYN1-like_EVE"/>
</dbReference>
<dbReference type="Gene3D" id="3.10.590.10">
    <property type="entry name" value="ph1033 like domains"/>
    <property type="match status" value="1"/>
</dbReference>